<accession>A0A026X422</accession>
<dbReference type="AlphaFoldDB" id="A0A026X422"/>
<evidence type="ECO:0000313" key="2">
    <source>
        <dbReference type="Proteomes" id="UP000053097"/>
    </source>
</evidence>
<protein>
    <submittedName>
        <fullName evidence="1">Uncharacterized protein</fullName>
    </submittedName>
</protein>
<gene>
    <name evidence="1" type="ORF">X777_07577</name>
</gene>
<organism evidence="1 2">
    <name type="scientific">Ooceraea biroi</name>
    <name type="common">Clonal raider ant</name>
    <name type="synonym">Cerapachys biroi</name>
    <dbReference type="NCBI Taxonomy" id="2015173"/>
    <lineage>
        <taxon>Eukaryota</taxon>
        <taxon>Metazoa</taxon>
        <taxon>Ecdysozoa</taxon>
        <taxon>Arthropoda</taxon>
        <taxon>Hexapoda</taxon>
        <taxon>Insecta</taxon>
        <taxon>Pterygota</taxon>
        <taxon>Neoptera</taxon>
        <taxon>Endopterygota</taxon>
        <taxon>Hymenoptera</taxon>
        <taxon>Apocrita</taxon>
        <taxon>Aculeata</taxon>
        <taxon>Formicoidea</taxon>
        <taxon>Formicidae</taxon>
        <taxon>Dorylinae</taxon>
        <taxon>Ooceraea</taxon>
    </lineage>
</organism>
<name>A0A026X422_OOCBI</name>
<dbReference type="Proteomes" id="UP000053097">
    <property type="component" value="Unassembled WGS sequence"/>
</dbReference>
<sequence length="66" mass="7538">MCRTYIDNNVYTCVSLSVNPQPFNSCDADHLCRSLFCIYLSLPRIYLLPHVRNTISSIDLRALSCP</sequence>
<evidence type="ECO:0000313" key="1">
    <source>
        <dbReference type="EMBL" id="EZA62761.1"/>
    </source>
</evidence>
<reference evidence="1 2" key="1">
    <citation type="journal article" date="2014" name="Curr. Biol.">
        <title>The genome of the clonal raider ant Cerapachys biroi.</title>
        <authorList>
            <person name="Oxley P.R."/>
            <person name="Ji L."/>
            <person name="Fetter-Pruneda I."/>
            <person name="McKenzie S.K."/>
            <person name="Li C."/>
            <person name="Hu H."/>
            <person name="Zhang G."/>
            <person name="Kronauer D.J."/>
        </authorList>
    </citation>
    <scope>NUCLEOTIDE SEQUENCE [LARGE SCALE GENOMIC DNA]</scope>
</reference>
<proteinExistence type="predicted"/>
<dbReference type="EMBL" id="KK107019">
    <property type="protein sequence ID" value="EZA62761.1"/>
    <property type="molecule type" value="Genomic_DNA"/>
</dbReference>
<keyword evidence="2" id="KW-1185">Reference proteome</keyword>